<dbReference type="PANTHER" id="PTHR43656:SF2">
    <property type="entry name" value="BINDING OXIDOREDUCTASE, PUTATIVE (AFU_ORTHOLOGUE AFUA_2G08260)-RELATED"/>
    <property type="match status" value="1"/>
</dbReference>
<feature type="domain" description="NADH:flavin oxidoreductase/NADH oxidase N-terminal" evidence="3">
    <location>
        <begin position="5"/>
        <end position="340"/>
    </location>
</feature>
<keyword evidence="5" id="KW-1185">Reference proteome</keyword>
<protein>
    <submittedName>
        <fullName evidence="4">2,4-dienoyl-CoA reductase</fullName>
    </submittedName>
</protein>
<dbReference type="InterPro" id="IPR051799">
    <property type="entry name" value="NADH_flavin_oxidoreductase"/>
</dbReference>
<keyword evidence="2" id="KW-0560">Oxidoreductase</keyword>
<dbReference type="RefSeq" id="WP_155193683.1">
    <property type="nucleotide sequence ID" value="NZ_BAAAEA010000002.1"/>
</dbReference>
<dbReference type="CDD" id="cd02803">
    <property type="entry name" value="OYE_like_FMN_family"/>
    <property type="match status" value="1"/>
</dbReference>
<evidence type="ECO:0000256" key="1">
    <source>
        <dbReference type="ARBA" id="ARBA00022630"/>
    </source>
</evidence>
<dbReference type="SUPFAM" id="SSF51395">
    <property type="entry name" value="FMN-linked oxidoreductases"/>
    <property type="match status" value="1"/>
</dbReference>
<dbReference type="Gene3D" id="3.20.20.70">
    <property type="entry name" value="Aldolase class I"/>
    <property type="match status" value="1"/>
</dbReference>
<evidence type="ECO:0000313" key="4">
    <source>
        <dbReference type="EMBL" id="SMP23909.1"/>
    </source>
</evidence>
<dbReference type="InterPro" id="IPR013785">
    <property type="entry name" value="Aldolase_TIM"/>
</dbReference>
<evidence type="ECO:0000256" key="2">
    <source>
        <dbReference type="ARBA" id="ARBA00023002"/>
    </source>
</evidence>
<dbReference type="Pfam" id="PF00724">
    <property type="entry name" value="Oxidored_FMN"/>
    <property type="match status" value="1"/>
</dbReference>
<dbReference type="EMBL" id="FXTT01000003">
    <property type="protein sequence ID" value="SMP23909.1"/>
    <property type="molecule type" value="Genomic_DNA"/>
</dbReference>
<dbReference type="PANTHER" id="PTHR43656">
    <property type="entry name" value="BINDING OXIDOREDUCTASE, PUTATIVE (AFU_ORTHOLOGUE AFUA_2G08260)-RELATED"/>
    <property type="match status" value="1"/>
</dbReference>
<evidence type="ECO:0000313" key="5">
    <source>
        <dbReference type="Proteomes" id="UP001157914"/>
    </source>
</evidence>
<accession>A0ABY1P1Z1</accession>
<proteinExistence type="predicted"/>
<name>A0ABY1P1Z1_9HYPH</name>
<reference evidence="4 5" key="1">
    <citation type="submission" date="2017-05" db="EMBL/GenBank/DDBJ databases">
        <authorList>
            <person name="Varghese N."/>
            <person name="Submissions S."/>
        </authorList>
    </citation>
    <scope>NUCLEOTIDE SEQUENCE [LARGE SCALE GENOMIC DNA]</scope>
    <source>
        <strain evidence="4 5">DSM 15949</strain>
    </source>
</reference>
<sequence>MSHSSLFNPFRLASIPLKNRVLVAPMTRVSATDDGCVSDLMFPYYRSFAEGGFGAVITEGVYTDKAFSQGYRYQPGLADIVQAAGWSKLIGQVQAAGARVIVQLMHAGALSQYNPFKADTRGPSPVVPKGRQMAFYRGTGAYPAPQELVPSEIDAVLKGFADAARRAQDAGADGVEVHGANGYLLDQFLTDYTNQRKDAYGGNTLHRVRLTCEAIERVREATGPAFAVGVRISQGKVNDFEHKWAAAEDDARIIFPQLAKAGASYIHTTEFQADAPAFASGYPLARLARLLSGLPVIANGGLGDPAHASRMLADENADLVALGKSALASPDWPKRVQEKTALSEFSFDMFSPLADLETANAYEAERAARLHP</sequence>
<comment type="caution">
    <text evidence="4">The sequence shown here is derived from an EMBL/GenBank/DDBJ whole genome shotgun (WGS) entry which is preliminary data.</text>
</comment>
<evidence type="ECO:0000259" key="3">
    <source>
        <dbReference type="Pfam" id="PF00724"/>
    </source>
</evidence>
<dbReference type="Proteomes" id="UP001157914">
    <property type="component" value="Unassembled WGS sequence"/>
</dbReference>
<keyword evidence="1" id="KW-0285">Flavoprotein</keyword>
<dbReference type="InterPro" id="IPR001155">
    <property type="entry name" value="OxRdtase_FMN_N"/>
</dbReference>
<organism evidence="4 5">
    <name type="scientific">Roseibium denhamense</name>
    <dbReference type="NCBI Taxonomy" id="76305"/>
    <lineage>
        <taxon>Bacteria</taxon>
        <taxon>Pseudomonadati</taxon>
        <taxon>Pseudomonadota</taxon>
        <taxon>Alphaproteobacteria</taxon>
        <taxon>Hyphomicrobiales</taxon>
        <taxon>Stappiaceae</taxon>
        <taxon>Roseibium</taxon>
    </lineage>
</organism>
<gene>
    <name evidence="4" type="ORF">SAMN06265374_2340</name>
</gene>